<keyword evidence="2" id="KW-1133">Transmembrane helix</keyword>
<feature type="transmembrane region" description="Helical" evidence="2">
    <location>
        <begin position="167"/>
        <end position="184"/>
    </location>
</feature>
<protein>
    <submittedName>
        <fullName evidence="4">Uncharacterized protein</fullName>
    </submittedName>
</protein>
<name>A0AA96F331_9FLAO</name>
<evidence type="ECO:0000256" key="2">
    <source>
        <dbReference type="SAM" id="Phobius"/>
    </source>
</evidence>
<accession>A0AA96EUB3</accession>
<evidence type="ECO:0000313" key="5">
    <source>
        <dbReference type="Proteomes" id="UP001304515"/>
    </source>
</evidence>
<dbReference type="RefSeq" id="WP_313322724.1">
    <property type="nucleotide sequence ID" value="NZ_CP134878.1"/>
</dbReference>
<dbReference type="AlphaFoldDB" id="A0AA96F331"/>
<keyword evidence="2" id="KW-0812">Transmembrane</keyword>
<dbReference type="Proteomes" id="UP001304515">
    <property type="component" value="Chromosome"/>
</dbReference>
<evidence type="ECO:0000313" key="4">
    <source>
        <dbReference type="EMBL" id="WNM22699.1"/>
    </source>
</evidence>
<dbReference type="KEGG" id="fcj:RN605_04880"/>
<dbReference type="EMBL" id="CP134878">
    <property type="protein sequence ID" value="WNM18648.1"/>
    <property type="molecule type" value="Genomic_DNA"/>
</dbReference>
<keyword evidence="5" id="KW-1185">Reference proteome</keyword>
<keyword evidence="1" id="KW-0175">Coiled coil</keyword>
<feature type="transmembrane region" description="Helical" evidence="2">
    <location>
        <begin position="196"/>
        <end position="218"/>
    </location>
</feature>
<evidence type="ECO:0000313" key="3">
    <source>
        <dbReference type="EMBL" id="WNM18648.1"/>
    </source>
</evidence>
<dbReference type="EMBL" id="CP134890">
    <property type="protein sequence ID" value="WNM22699.1"/>
    <property type="molecule type" value="Genomic_DNA"/>
</dbReference>
<organism evidence="4 5">
    <name type="scientific">Flavobacterium capsici</name>
    <dbReference type="NCBI Taxonomy" id="3075618"/>
    <lineage>
        <taxon>Bacteria</taxon>
        <taxon>Pseudomonadati</taxon>
        <taxon>Bacteroidota</taxon>
        <taxon>Flavobacteriia</taxon>
        <taxon>Flavobacteriales</taxon>
        <taxon>Flavobacteriaceae</taxon>
        <taxon>Flavobacterium</taxon>
    </lineage>
</organism>
<proteinExistence type="predicted"/>
<keyword evidence="2" id="KW-0472">Membrane</keyword>
<sequence>MNTINLESKLSEVRRKEKNLNFILEEVETILNENAKTREKIEEKLKSPISTKENNFDFELLETDKIFHLNHIQKICIDYRLRFLDSSLFKNEIPEEAISKICDLERKHNTKLQGFKIVAPSKAFHLENYDDPILFAPIGNNYYYLIHKWGNEFTPFRKTLVKPFKDIGSFVVFCLLLSLVLTWITPTSKLSNVIPMANIIVFLFIFKSIIAVAAYYFFMLGKNFNTEIWQRKYYNN</sequence>
<accession>A0AA96F331</accession>
<feature type="coiled-coil region" evidence="1">
    <location>
        <begin position="6"/>
        <end position="44"/>
    </location>
</feature>
<gene>
    <name evidence="4" type="ORF">RN605_04880</name>
    <name evidence="3" type="ORF">RN608_11580</name>
</gene>
<reference evidence="4 5" key="1">
    <citation type="submission" date="2023-09" db="EMBL/GenBank/DDBJ databases">
        <title>Flavobacterium sp. a novel bacteria isolate from Pepper rhizosphere.</title>
        <authorList>
            <person name="Peng Y."/>
            <person name="Lee J."/>
        </authorList>
    </citation>
    <scope>NUCLEOTIDE SEQUENCE [LARGE SCALE GENOMIC DNA]</scope>
    <source>
        <strain evidence="3">PMR2A8</strain>
        <strain evidence="4 5">PMTSA4</strain>
    </source>
</reference>
<evidence type="ECO:0000256" key="1">
    <source>
        <dbReference type="SAM" id="Coils"/>
    </source>
</evidence>